<keyword evidence="8" id="KW-0671">Queuosine biosynthesis</keyword>
<sequence>MTHTVTKQIGFCYGHRLMDYVGKCQHPHGHNGLAEITVKADRLDSRGMVVDFGDIKRAVKAWIDQNLDHRMLLRHDDPLLSVLQGMGEPVFVMADNPTAENIARAIYEQAAREGLAVAEVRLWETPDSHAVYSA</sequence>
<keyword evidence="5 8" id="KW-0862">Zinc</keyword>
<dbReference type="PIRSF" id="PIRSF006113">
    <property type="entry name" value="PTP_synth"/>
    <property type="match status" value="1"/>
</dbReference>
<dbReference type="SUPFAM" id="SSF55620">
    <property type="entry name" value="Tetrahydrobiopterin biosynthesis enzymes-like"/>
    <property type="match status" value="1"/>
</dbReference>
<dbReference type="GO" id="GO:0046872">
    <property type="term" value="F:metal ion binding"/>
    <property type="evidence" value="ECO:0007669"/>
    <property type="project" value="UniProtKB-KW"/>
</dbReference>
<dbReference type="InterPro" id="IPR038418">
    <property type="entry name" value="6-PTP_synth/QueD_sf"/>
</dbReference>
<dbReference type="PANTHER" id="PTHR12589">
    <property type="entry name" value="PYRUVOYL TETRAHYDROBIOPTERIN SYNTHASE"/>
    <property type="match status" value="1"/>
</dbReference>
<feature type="binding site" evidence="10">
    <location>
        <position position="15"/>
    </location>
    <ligand>
        <name>Zn(2+)</name>
        <dbReference type="ChEBI" id="CHEBI:29105"/>
    </ligand>
</feature>
<comment type="caution">
    <text evidence="11">The sequence shown here is derived from an EMBL/GenBank/DDBJ whole genome shotgun (WGS) entry which is preliminary data.</text>
</comment>
<evidence type="ECO:0000256" key="2">
    <source>
        <dbReference type="ARBA" id="ARBA00008900"/>
    </source>
</evidence>
<dbReference type="Gene3D" id="3.30.479.10">
    <property type="entry name" value="6-pyruvoyl tetrahydropterin synthase/QueD"/>
    <property type="match status" value="1"/>
</dbReference>
<evidence type="ECO:0000256" key="8">
    <source>
        <dbReference type="PIRNR" id="PIRNR006113"/>
    </source>
</evidence>
<dbReference type="InterPro" id="IPR007115">
    <property type="entry name" value="6-PTP_synth/QueD"/>
</dbReference>
<evidence type="ECO:0000256" key="10">
    <source>
        <dbReference type="PIRSR" id="PIRSR006113-2"/>
    </source>
</evidence>
<feature type="binding site" evidence="10">
    <location>
        <position position="28"/>
    </location>
    <ligand>
        <name>Zn(2+)</name>
        <dbReference type="ChEBI" id="CHEBI:29105"/>
    </ligand>
</feature>
<dbReference type="GO" id="GO:0008616">
    <property type="term" value="P:tRNA queuosine(34) biosynthetic process"/>
    <property type="evidence" value="ECO:0007669"/>
    <property type="project" value="UniProtKB-KW"/>
</dbReference>
<feature type="binding site" evidence="10">
    <location>
        <position position="30"/>
    </location>
    <ligand>
        <name>Zn(2+)</name>
        <dbReference type="ChEBI" id="CHEBI:29105"/>
    </ligand>
</feature>
<evidence type="ECO:0000313" key="12">
    <source>
        <dbReference type="Proteomes" id="UP000703893"/>
    </source>
</evidence>
<accession>A0A937X5C1</accession>
<evidence type="ECO:0000313" key="11">
    <source>
        <dbReference type="EMBL" id="MBM3274572.1"/>
    </source>
</evidence>
<dbReference type="GO" id="GO:0070497">
    <property type="term" value="F:6-carboxytetrahydropterin synthase activity"/>
    <property type="evidence" value="ECO:0007669"/>
    <property type="project" value="UniProtKB-EC"/>
</dbReference>
<comment type="similarity">
    <text evidence="2 8">Belongs to the PTPS family. QueD subfamily.</text>
</comment>
<evidence type="ECO:0000256" key="4">
    <source>
        <dbReference type="ARBA" id="ARBA00022723"/>
    </source>
</evidence>
<evidence type="ECO:0000256" key="3">
    <source>
        <dbReference type="ARBA" id="ARBA00018141"/>
    </source>
</evidence>
<feature type="active site" description="Proton acceptor" evidence="9">
    <location>
        <position position="24"/>
    </location>
</feature>
<comment type="catalytic activity">
    <reaction evidence="7 8">
        <text>7,8-dihydroneopterin 3'-triphosphate + H2O = 6-carboxy-5,6,7,8-tetrahydropterin + triphosphate + acetaldehyde + 2 H(+)</text>
        <dbReference type="Rhea" id="RHEA:27966"/>
        <dbReference type="ChEBI" id="CHEBI:15343"/>
        <dbReference type="ChEBI" id="CHEBI:15377"/>
        <dbReference type="ChEBI" id="CHEBI:15378"/>
        <dbReference type="ChEBI" id="CHEBI:18036"/>
        <dbReference type="ChEBI" id="CHEBI:58462"/>
        <dbReference type="ChEBI" id="CHEBI:61032"/>
        <dbReference type="EC" id="4.1.2.50"/>
    </reaction>
</comment>
<name>A0A937X5C1_9BACT</name>
<dbReference type="Proteomes" id="UP000703893">
    <property type="component" value="Unassembled WGS sequence"/>
</dbReference>
<evidence type="ECO:0000256" key="6">
    <source>
        <dbReference type="ARBA" id="ARBA00023239"/>
    </source>
</evidence>
<evidence type="ECO:0000256" key="7">
    <source>
        <dbReference type="ARBA" id="ARBA00048807"/>
    </source>
</evidence>
<dbReference type="PANTHER" id="PTHR12589:SF7">
    <property type="entry name" value="6-PYRUVOYL TETRAHYDROBIOPTERIN SYNTHASE"/>
    <property type="match status" value="1"/>
</dbReference>
<dbReference type="AlphaFoldDB" id="A0A937X5C1"/>
<keyword evidence="4 8" id="KW-0479">Metal-binding</keyword>
<keyword evidence="6 8" id="KW-0456">Lyase</keyword>
<dbReference type="EMBL" id="VGJX01000255">
    <property type="protein sequence ID" value="MBM3274572.1"/>
    <property type="molecule type" value="Genomic_DNA"/>
</dbReference>
<comment type="cofactor">
    <cofactor evidence="8 10">
        <name>Zn(2+)</name>
        <dbReference type="ChEBI" id="CHEBI:29105"/>
    </cofactor>
    <text evidence="8 10">Binds 1 zinc ion per subunit.</text>
</comment>
<evidence type="ECO:0000256" key="1">
    <source>
        <dbReference type="ARBA" id="ARBA00005061"/>
    </source>
</evidence>
<protein>
    <recommendedName>
        <fullName evidence="3 8">6-carboxy-5,6,7,8-tetrahydropterin synthase</fullName>
        <ecNumber evidence="8">4.-.-.-</ecNumber>
    </recommendedName>
</protein>
<proteinExistence type="inferred from homology"/>
<evidence type="ECO:0000256" key="5">
    <source>
        <dbReference type="ARBA" id="ARBA00022833"/>
    </source>
</evidence>
<organism evidence="11 12">
    <name type="scientific">Candidatus Tanganyikabacteria bacterium</name>
    <dbReference type="NCBI Taxonomy" id="2961651"/>
    <lineage>
        <taxon>Bacteria</taxon>
        <taxon>Bacillati</taxon>
        <taxon>Candidatus Sericytochromatia</taxon>
        <taxon>Candidatus Tanganyikabacteria</taxon>
    </lineage>
</organism>
<evidence type="ECO:0000256" key="9">
    <source>
        <dbReference type="PIRSR" id="PIRSR006113-1"/>
    </source>
</evidence>
<reference evidence="11 12" key="1">
    <citation type="submission" date="2019-03" db="EMBL/GenBank/DDBJ databases">
        <title>Lake Tanganyika Metagenome-Assembled Genomes (MAGs).</title>
        <authorList>
            <person name="Tran P."/>
        </authorList>
    </citation>
    <scope>NUCLEOTIDE SEQUENCE [LARGE SCALE GENOMIC DNA]</scope>
    <source>
        <strain evidence="11">K_DeepCast_65m_m2_236</strain>
    </source>
</reference>
<dbReference type="EC" id="4.-.-.-" evidence="8"/>
<dbReference type="Pfam" id="PF01242">
    <property type="entry name" value="PTPS"/>
    <property type="match status" value="1"/>
</dbReference>
<gene>
    <name evidence="11" type="ORF">FJZ00_05445</name>
</gene>
<feature type="active site" description="Charge relay system" evidence="9">
    <location>
        <position position="124"/>
    </location>
</feature>
<comment type="pathway">
    <text evidence="1 8">Purine metabolism; 7-cyano-7-deazaguanine biosynthesis.</text>
</comment>
<feature type="active site" description="Charge relay system" evidence="9">
    <location>
        <position position="69"/>
    </location>
</feature>